<sequence length="587" mass="67731">MLHSFKRLSSAINRYTLRSHNCGELRSKDEGKIVSLYGWVAYKRMNKFVVLKDAYGMTQLRIDEKNDKLQEVLKNITSESCISVVGVVENRGNDINKLMNTGEIEVCVQDLNVLNHAPKIVPIHLKTENHDQTKLMYRYLDIRSQYMQNNLRLRSYVTNEIRKFLTEHASFVEIETPTLFRKTPGGAKEFIVPAGGLYKGKFYSLPQSPQQFKQLLMVGSIDKYFQIARCYRDEGAKQDRQPEFTQIDIELSYTNQEMIIELIEDMIISSWPKSMEELKPEKKFKQFSYDYVMENYGSDKPDLRIPWIINDISYLLKDIFKCEFVQCFIARDCFSHISTSEKNKWKKIMEINESCQSFEFFKMTKNKWIKDKIKEILVKKFEIKEDDVFVVSWGNNEKFVKWTLGQLRNHIGEAAGLRKGGKFEILWVVDFPLFEEDGGKYVSSHHPFTAPKEVDLKNLINMKDLLSIKALHYDLVINGIEVGGGSIRIHDASLQKHVLENILKEPSAELDYFVKALEYGAPPHGGFALGLDRYIALLIGNGDSNTSIKDVIAFPKSKSGRCLMSDSPATPDDDTLRRYGIMTVKDN</sequence>
<keyword evidence="3" id="KW-0547">Nucleotide-binding</keyword>
<dbReference type="InterPro" id="IPR004365">
    <property type="entry name" value="NA-bd_OB_tRNA"/>
</dbReference>
<feature type="domain" description="Aminoacyl-transfer RNA synthetases class-II family profile" evidence="7">
    <location>
        <begin position="151"/>
        <end position="555"/>
    </location>
</feature>
<dbReference type="InterPro" id="IPR047089">
    <property type="entry name" value="Asp-tRNA-ligase_1_N"/>
</dbReference>
<dbReference type="Gene3D" id="3.30.1360.30">
    <property type="entry name" value="GAD-like domain"/>
    <property type="match status" value="1"/>
</dbReference>
<evidence type="ECO:0000256" key="5">
    <source>
        <dbReference type="ARBA" id="ARBA00022917"/>
    </source>
</evidence>
<dbReference type="GO" id="GO:0004815">
    <property type="term" value="F:aspartate-tRNA ligase activity"/>
    <property type="evidence" value="ECO:0007669"/>
    <property type="project" value="TreeGrafter"/>
</dbReference>
<keyword evidence="4" id="KW-0067">ATP-binding</keyword>
<keyword evidence="6" id="KW-0030">Aminoacyl-tRNA synthetase</keyword>
<accession>A0A0K0EIG6</accession>
<keyword evidence="5" id="KW-0648">Protein biosynthesis</keyword>
<dbReference type="CDD" id="cd04317">
    <property type="entry name" value="EcAspRS_like_N"/>
    <property type="match status" value="1"/>
</dbReference>
<dbReference type="NCBIfam" id="TIGR00459">
    <property type="entry name" value="aspS_bact"/>
    <property type="match status" value="1"/>
</dbReference>
<evidence type="ECO:0000256" key="6">
    <source>
        <dbReference type="ARBA" id="ARBA00023146"/>
    </source>
</evidence>
<proteinExistence type="inferred from homology"/>
<dbReference type="GO" id="GO:0006422">
    <property type="term" value="P:aspartyl-tRNA aminoacylation"/>
    <property type="evidence" value="ECO:0007669"/>
    <property type="project" value="TreeGrafter"/>
</dbReference>
<dbReference type="WBParaSite" id="TCONS_00000981.p1">
    <property type="protein sequence ID" value="TCONS_00000981.p1"/>
    <property type="gene ID" value="XLOC_000929"/>
</dbReference>
<dbReference type="AlphaFoldDB" id="A0A0K0EIG6"/>
<dbReference type="InterPro" id="IPR004364">
    <property type="entry name" value="Aa-tRNA-synt_II"/>
</dbReference>
<dbReference type="InterPro" id="IPR004115">
    <property type="entry name" value="GAD-like_sf"/>
</dbReference>
<dbReference type="InterPro" id="IPR012340">
    <property type="entry name" value="NA-bd_OB-fold"/>
</dbReference>
<dbReference type="Pfam" id="PF01336">
    <property type="entry name" value="tRNA_anti-codon"/>
    <property type="match status" value="1"/>
</dbReference>
<evidence type="ECO:0000313" key="10">
    <source>
        <dbReference type="WBParaSite" id="TCONS_00000981.p1"/>
    </source>
</evidence>
<dbReference type="STRING" id="6248.A0A0K0EIG6"/>
<evidence type="ECO:0000256" key="3">
    <source>
        <dbReference type="ARBA" id="ARBA00022741"/>
    </source>
</evidence>
<dbReference type="PRINTS" id="PR01042">
    <property type="entry name" value="TRNASYNTHASP"/>
</dbReference>
<dbReference type="GO" id="GO:0003676">
    <property type="term" value="F:nucleic acid binding"/>
    <property type="evidence" value="ECO:0007669"/>
    <property type="project" value="InterPro"/>
</dbReference>
<dbReference type="InterPro" id="IPR006195">
    <property type="entry name" value="aa-tRNA-synth_II"/>
</dbReference>
<evidence type="ECO:0000313" key="9">
    <source>
        <dbReference type="WBParaSite" id="SSTP_0000927100.1"/>
    </source>
</evidence>
<dbReference type="NCBIfam" id="NF001750">
    <property type="entry name" value="PRK00476.1"/>
    <property type="match status" value="1"/>
</dbReference>
<name>A0A0K0EIG6_STRER</name>
<reference evidence="9" key="1">
    <citation type="submission" date="2015-08" db="UniProtKB">
        <authorList>
            <consortium name="WormBaseParasite"/>
        </authorList>
    </citation>
    <scope>IDENTIFICATION</scope>
</reference>
<dbReference type="WBParaSite" id="SSTP_0000927100.1">
    <property type="protein sequence ID" value="SSTP_0000927100.1"/>
    <property type="gene ID" value="SSTP_0000927100"/>
</dbReference>
<keyword evidence="8" id="KW-1185">Reference proteome</keyword>
<evidence type="ECO:0000259" key="7">
    <source>
        <dbReference type="PROSITE" id="PS50862"/>
    </source>
</evidence>
<dbReference type="InterPro" id="IPR002312">
    <property type="entry name" value="Asp/Asn-tRNA-synth_IIb"/>
</dbReference>
<organism evidence="9">
    <name type="scientific">Strongyloides stercoralis</name>
    <name type="common">Threadworm</name>
    <dbReference type="NCBI Taxonomy" id="6248"/>
    <lineage>
        <taxon>Eukaryota</taxon>
        <taxon>Metazoa</taxon>
        <taxon>Ecdysozoa</taxon>
        <taxon>Nematoda</taxon>
        <taxon>Chromadorea</taxon>
        <taxon>Rhabditida</taxon>
        <taxon>Tylenchina</taxon>
        <taxon>Panagrolaimomorpha</taxon>
        <taxon>Strongyloidoidea</taxon>
        <taxon>Strongyloididae</taxon>
        <taxon>Strongyloides</taxon>
    </lineage>
</organism>
<dbReference type="Gene3D" id="2.40.50.140">
    <property type="entry name" value="Nucleic acid-binding proteins"/>
    <property type="match status" value="1"/>
</dbReference>
<keyword evidence="2" id="KW-0436">Ligase</keyword>
<protein>
    <submittedName>
        <fullName evidence="9 10">AA_TRNA_LIGASE_II domain-containing protein</fullName>
    </submittedName>
</protein>
<dbReference type="Proteomes" id="UP000035681">
    <property type="component" value="Unplaced"/>
</dbReference>
<dbReference type="GO" id="GO:0005524">
    <property type="term" value="F:ATP binding"/>
    <property type="evidence" value="ECO:0007669"/>
    <property type="project" value="UniProtKB-KW"/>
</dbReference>
<evidence type="ECO:0000256" key="4">
    <source>
        <dbReference type="ARBA" id="ARBA00022840"/>
    </source>
</evidence>
<dbReference type="SUPFAM" id="SSF50249">
    <property type="entry name" value="Nucleic acid-binding proteins"/>
    <property type="match status" value="1"/>
</dbReference>
<comment type="similarity">
    <text evidence="1">Belongs to the class-II aminoacyl-tRNA synthetase family. Type 1 subfamily.</text>
</comment>
<dbReference type="PANTHER" id="PTHR22594:SF5">
    <property type="entry name" value="ASPARTATE--TRNA LIGASE, MITOCHONDRIAL"/>
    <property type="match status" value="1"/>
</dbReference>
<evidence type="ECO:0000256" key="2">
    <source>
        <dbReference type="ARBA" id="ARBA00022598"/>
    </source>
</evidence>
<dbReference type="GO" id="GO:0005739">
    <property type="term" value="C:mitochondrion"/>
    <property type="evidence" value="ECO:0007669"/>
    <property type="project" value="TreeGrafter"/>
</dbReference>
<dbReference type="PROSITE" id="PS50862">
    <property type="entry name" value="AA_TRNA_LIGASE_II"/>
    <property type="match status" value="1"/>
</dbReference>
<dbReference type="SUPFAM" id="SSF55681">
    <property type="entry name" value="Class II aaRS and biotin synthetases"/>
    <property type="match status" value="1"/>
</dbReference>
<dbReference type="HAMAP" id="MF_00044">
    <property type="entry name" value="Asp_tRNA_synth_type1"/>
    <property type="match status" value="1"/>
</dbReference>
<dbReference type="InterPro" id="IPR004524">
    <property type="entry name" value="Asp-tRNA-ligase_1"/>
</dbReference>
<evidence type="ECO:0000313" key="8">
    <source>
        <dbReference type="Proteomes" id="UP000035681"/>
    </source>
</evidence>
<evidence type="ECO:0000256" key="1">
    <source>
        <dbReference type="ARBA" id="ARBA00006303"/>
    </source>
</evidence>
<dbReference type="Gene3D" id="3.30.930.10">
    <property type="entry name" value="Bira Bifunctional Protein, Domain 2"/>
    <property type="match status" value="1"/>
</dbReference>
<dbReference type="Pfam" id="PF00152">
    <property type="entry name" value="tRNA-synt_2"/>
    <property type="match status" value="1"/>
</dbReference>
<dbReference type="PANTHER" id="PTHR22594">
    <property type="entry name" value="ASPARTYL/LYSYL-TRNA SYNTHETASE"/>
    <property type="match status" value="1"/>
</dbReference>
<dbReference type="InterPro" id="IPR045864">
    <property type="entry name" value="aa-tRNA-synth_II/BPL/LPL"/>
</dbReference>